<evidence type="ECO:0000256" key="5">
    <source>
        <dbReference type="ARBA" id="ARBA00023027"/>
    </source>
</evidence>
<comment type="caution">
    <text evidence="8">The sequence shown here is derived from an EMBL/GenBank/DDBJ whole genome shotgun (WGS) entry which is preliminary data.</text>
</comment>
<dbReference type="InterPro" id="IPR042081">
    <property type="entry name" value="RNA_2'-PTrans_C"/>
</dbReference>
<dbReference type="Gene3D" id="1.10.10.970">
    <property type="entry name" value="RNA 2'-phosphotransferase, Tpt1/KptA family, N-terminal domain"/>
    <property type="match status" value="1"/>
</dbReference>
<gene>
    <name evidence="8" type="ORF">CBR_g28889</name>
</gene>
<evidence type="ECO:0000256" key="1">
    <source>
        <dbReference type="ARBA" id="ARBA00003343"/>
    </source>
</evidence>
<comment type="catalytic activity">
    <reaction evidence="6">
        <text>2'-phospho-[ligated tRNA] + NAD(+) = mature tRNA + ADP-alpha-D-ribose 1'',2''-cyclic phosphate + nicotinamide</text>
        <dbReference type="Rhea" id="RHEA:23324"/>
        <dbReference type="Rhea" id="RHEA-COMP:11106"/>
        <dbReference type="Rhea" id="RHEA-COMP:11107"/>
        <dbReference type="ChEBI" id="CHEBI:17154"/>
        <dbReference type="ChEBI" id="CHEBI:57540"/>
        <dbReference type="ChEBI" id="CHEBI:76596"/>
        <dbReference type="ChEBI" id="CHEBI:82883"/>
        <dbReference type="ChEBI" id="CHEBI:85027"/>
        <dbReference type="EC" id="2.7.1.160"/>
    </reaction>
</comment>
<dbReference type="FunFam" id="3.20.170.30:FF:000002">
    <property type="entry name" value="Phosphotransferase, putative"/>
    <property type="match status" value="1"/>
</dbReference>
<feature type="compositionally biased region" description="Low complexity" evidence="7">
    <location>
        <begin position="34"/>
        <end position="52"/>
    </location>
</feature>
<dbReference type="PANTHER" id="PTHR12684:SF2">
    <property type="entry name" value="TRNA 2'-PHOSPHOTRANSFERASE 1"/>
    <property type="match status" value="1"/>
</dbReference>
<reference evidence="8 9" key="1">
    <citation type="journal article" date="2018" name="Cell">
        <title>The Chara Genome: Secondary Complexity and Implications for Plant Terrestrialization.</title>
        <authorList>
            <person name="Nishiyama T."/>
            <person name="Sakayama H."/>
            <person name="Vries J.D."/>
            <person name="Buschmann H."/>
            <person name="Saint-Marcoux D."/>
            <person name="Ullrich K.K."/>
            <person name="Haas F.B."/>
            <person name="Vanderstraeten L."/>
            <person name="Becker D."/>
            <person name="Lang D."/>
            <person name="Vosolsobe S."/>
            <person name="Rombauts S."/>
            <person name="Wilhelmsson P.K.I."/>
            <person name="Janitza P."/>
            <person name="Kern R."/>
            <person name="Heyl A."/>
            <person name="Rumpler F."/>
            <person name="Villalobos L.I.A.C."/>
            <person name="Clay J.M."/>
            <person name="Skokan R."/>
            <person name="Toyoda A."/>
            <person name="Suzuki Y."/>
            <person name="Kagoshima H."/>
            <person name="Schijlen E."/>
            <person name="Tajeshwar N."/>
            <person name="Catarino B."/>
            <person name="Hetherington A.J."/>
            <person name="Saltykova A."/>
            <person name="Bonnot C."/>
            <person name="Breuninger H."/>
            <person name="Symeonidi A."/>
            <person name="Radhakrishnan G.V."/>
            <person name="Van Nieuwerburgh F."/>
            <person name="Deforce D."/>
            <person name="Chang C."/>
            <person name="Karol K.G."/>
            <person name="Hedrich R."/>
            <person name="Ulvskov P."/>
            <person name="Glockner G."/>
            <person name="Delwiche C.F."/>
            <person name="Petrasek J."/>
            <person name="Van de Peer Y."/>
            <person name="Friml J."/>
            <person name="Beilby M."/>
            <person name="Dolan L."/>
            <person name="Kohara Y."/>
            <person name="Sugano S."/>
            <person name="Fujiyama A."/>
            <person name="Delaux P.-M."/>
            <person name="Quint M."/>
            <person name="TheiBen G."/>
            <person name="Hagemann M."/>
            <person name="Harholt J."/>
            <person name="Dunand C."/>
            <person name="Zachgo S."/>
            <person name="Langdale J."/>
            <person name="Maumus F."/>
            <person name="Straeten D.V.D."/>
            <person name="Gould S.B."/>
            <person name="Rensing S.A."/>
        </authorList>
    </citation>
    <scope>NUCLEOTIDE SEQUENCE [LARGE SCALE GENOMIC DNA]</scope>
    <source>
        <strain evidence="8 9">S276</strain>
    </source>
</reference>
<dbReference type="OrthoDB" id="419694at2759"/>
<dbReference type="Gramene" id="GBG79173">
    <property type="protein sequence ID" value="GBG79173"/>
    <property type="gene ID" value="CBR_g28889"/>
</dbReference>
<dbReference type="PANTHER" id="PTHR12684">
    <property type="entry name" value="PUTATIVE PHOSPHOTRANSFERASE"/>
    <property type="match status" value="1"/>
</dbReference>
<feature type="region of interest" description="Disordered" evidence="7">
    <location>
        <begin position="34"/>
        <end position="63"/>
    </location>
</feature>
<dbReference type="InterPro" id="IPR042080">
    <property type="entry name" value="RNA_2'-PTrans_N"/>
</dbReference>
<evidence type="ECO:0000256" key="2">
    <source>
        <dbReference type="ARBA" id="ARBA00009836"/>
    </source>
</evidence>
<name>A0A388LAF9_CHABU</name>
<keyword evidence="9" id="KW-1185">Reference proteome</keyword>
<evidence type="ECO:0000313" key="9">
    <source>
        <dbReference type="Proteomes" id="UP000265515"/>
    </source>
</evidence>
<feature type="compositionally biased region" description="Low complexity" evidence="7">
    <location>
        <begin position="109"/>
        <end position="120"/>
    </location>
</feature>
<evidence type="ECO:0000313" key="8">
    <source>
        <dbReference type="EMBL" id="GBG79173.1"/>
    </source>
</evidence>
<proteinExistence type="inferred from homology"/>
<dbReference type="EC" id="2.7.1.160" evidence="3"/>
<evidence type="ECO:0000256" key="6">
    <source>
        <dbReference type="ARBA" id="ARBA00047949"/>
    </source>
</evidence>
<dbReference type="GO" id="GO:0006388">
    <property type="term" value="P:tRNA splicing, via endonucleolytic cleavage and ligation"/>
    <property type="evidence" value="ECO:0007669"/>
    <property type="project" value="TreeGrafter"/>
</dbReference>
<feature type="region of interest" description="Disordered" evidence="7">
    <location>
        <begin position="198"/>
        <end position="374"/>
    </location>
</feature>
<sequence>MPSNVYGSAHILQKIVSQLGARCLFSPSLHRTSASSVPVASMSSSSGPRGQRGSSGGWGRGRGQRLAAYVNPSGGGRLSCATHSGGTPQIHRIQEQGACPGTEHPGQVSSFSTSSEEWPSLGGANLDARAPRRGVPIPLENESSQQRQRVKGVNQESGEAVPEHSSMSDKQPYARDSDSVVGQNAVEQVVCAEQVREDTVSGFSGGKEEPSSRKRFFNHEMSTGARGGERAGCEAGPDNVDPHRDGLCEEEGRENESADCAMEAASMGDEGSHENRESNASSRAGTARGDAREHTGDRWVSGGGRHALGRRGGGRGECYEVSGRSDDVGRGVGVGTRGYGGAYGRGASRRRGRWRGASSGHGEAVGAGHSDDAAPLRRSGEIDALGRCLTRILRHQAPSWRLDIRPDGYVPVEQLLTLKARTPAQKELCSHTVEDVRQTVTTDNKQRFGLLEENGNLLIRANQGHTMKCVQTEAVLTPIADAKDVPVCVHGTYYRHWEAIRRDGLSKMSRNEIHFAIGLPGKDGVISGMRQSCEVLIYVDVEKAIEDGIRFFRSDNNVVLTRGVDGVLPTKYFKRVVDRKTNRDISLPKPQ</sequence>
<feature type="region of interest" description="Disordered" evidence="7">
    <location>
        <begin position="97"/>
        <end position="176"/>
    </location>
</feature>
<evidence type="ECO:0000256" key="4">
    <source>
        <dbReference type="ARBA" id="ARBA00022679"/>
    </source>
</evidence>
<comment type="function">
    <text evidence="1">Catalyzes the last step of tRNA splicing, the transfer of the splice junction 2'-phosphate from ligated tRNA to NAD to produce ADP-ribose 1''-2'' cyclic phosphate.</text>
</comment>
<dbReference type="Proteomes" id="UP000265515">
    <property type="component" value="Unassembled WGS sequence"/>
</dbReference>
<dbReference type="Gene3D" id="3.20.170.30">
    <property type="match status" value="1"/>
</dbReference>
<dbReference type="STRING" id="69332.A0A388LAF9"/>
<feature type="compositionally biased region" description="Gly residues" evidence="7">
    <location>
        <begin position="330"/>
        <end position="344"/>
    </location>
</feature>
<dbReference type="GO" id="GO:0000215">
    <property type="term" value="F:tRNA 2'-phosphotransferase activity"/>
    <property type="evidence" value="ECO:0007669"/>
    <property type="project" value="UniProtKB-EC"/>
</dbReference>
<dbReference type="EMBL" id="BFEA01000313">
    <property type="protein sequence ID" value="GBG79173.1"/>
    <property type="molecule type" value="Genomic_DNA"/>
</dbReference>
<dbReference type="Pfam" id="PF01885">
    <property type="entry name" value="PTS_2-RNA"/>
    <property type="match status" value="1"/>
</dbReference>
<evidence type="ECO:0000256" key="7">
    <source>
        <dbReference type="SAM" id="MobiDB-lite"/>
    </source>
</evidence>
<keyword evidence="5" id="KW-0520">NAD</keyword>
<dbReference type="AlphaFoldDB" id="A0A388LAF9"/>
<evidence type="ECO:0000256" key="3">
    <source>
        <dbReference type="ARBA" id="ARBA00012007"/>
    </source>
</evidence>
<organism evidence="8 9">
    <name type="scientific">Chara braunii</name>
    <name type="common">Braun's stonewort</name>
    <dbReference type="NCBI Taxonomy" id="69332"/>
    <lineage>
        <taxon>Eukaryota</taxon>
        <taxon>Viridiplantae</taxon>
        <taxon>Streptophyta</taxon>
        <taxon>Charophyceae</taxon>
        <taxon>Charales</taxon>
        <taxon>Characeae</taxon>
        <taxon>Chara</taxon>
    </lineage>
</organism>
<keyword evidence="4" id="KW-0808">Transferase</keyword>
<accession>A0A388LAF9</accession>
<dbReference type="SUPFAM" id="SSF56399">
    <property type="entry name" value="ADP-ribosylation"/>
    <property type="match status" value="1"/>
</dbReference>
<dbReference type="InterPro" id="IPR002745">
    <property type="entry name" value="Ptrans_KptA/Tpt1"/>
</dbReference>
<protein>
    <recommendedName>
        <fullName evidence="3">2'-phosphotransferase</fullName>
        <ecNumber evidence="3">2.7.1.160</ecNumber>
    </recommendedName>
</protein>
<comment type="similarity">
    <text evidence="2">Belongs to the KptA/TPT1 family.</text>
</comment>